<proteinExistence type="predicted"/>
<dbReference type="Proteomes" id="UP001519460">
    <property type="component" value="Unassembled WGS sequence"/>
</dbReference>
<gene>
    <name evidence="1" type="ORF">BaRGS_00014386</name>
</gene>
<protein>
    <submittedName>
        <fullName evidence="1">Uncharacterized protein</fullName>
    </submittedName>
</protein>
<dbReference type="AlphaFoldDB" id="A0ABD0L509"/>
<sequence>MFKVHWIWDAIVRKHRIRDRNLLLPPPVISPSPLPPLVGNGVMGVDELARVDGSIATGYSLVIGEEDTLAFFSDNREGVSGRFASEDGFLLVMRCRLCIRSLIYAADT</sequence>
<reference evidence="1 2" key="1">
    <citation type="journal article" date="2023" name="Sci. Data">
        <title>Genome assembly of the Korean intertidal mud-creeper Batillaria attramentaria.</title>
        <authorList>
            <person name="Patra A.K."/>
            <person name="Ho P.T."/>
            <person name="Jun S."/>
            <person name="Lee S.J."/>
            <person name="Kim Y."/>
            <person name="Won Y.J."/>
        </authorList>
    </citation>
    <scope>NUCLEOTIDE SEQUENCE [LARGE SCALE GENOMIC DNA]</scope>
    <source>
        <strain evidence="1">Wonlab-2016</strain>
    </source>
</reference>
<organism evidence="1 2">
    <name type="scientific">Batillaria attramentaria</name>
    <dbReference type="NCBI Taxonomy" id="370345"/>
    <lineage>
        <taxon>Eukaryota</taxon>
        <taxon>Metazoa</taxon>
        <taxon>Spiralia</taxon>
        <taxon>Lophotrochozoa</taxon>
        <taxon>Mollusca</taxon>
        <taxon>Gastropoda</taxon>
        <taxon>Caenogastropoda</taxon>
        <taxon>Sorbeoconcha</taxon>
        <taxon>Cerithioidea</taxon>
        <taxon>Batillariidae</taxon>
        <taxon>Batillaria</taxon>
    </lineage>
</organism>
<evidence type="ECO:0000313" key="1">
    <source>
        <dbReference type="EMBL" id="KAK7494283.1"/>
    </source>
</evidence>
<dbReference type="EMBL" id="JACVVK020000084">
    <property type="protein sequence ID" value="KAK7494283.1"/>
    <property type="molecule type" value="Genomic_DNA"/>
</dbReference>
<feature type="non-terminal residue" evidence="1">
    <location>
        <position position="108"/>
    </location>
</feature>
<comment type="caution">
    <text evidence="1">The sequence shown here is derived from an EMBL/GenBank/DDBJ whole genome shotgun (WGS) entry which is preliminary data.</text>
</comment>
<keyword evidence="2" id="KW-1185">Reference proteome</keyword>
<accession>A0ABD0L509</accession>
<name>A0ABD0L509_9CAEN</name>
<evidence type="ECO:0000313" key="2">
    <source>
        <dbReference type="Proteomes" id="UP001519460"/>
    </source>
</evidence>